<evidence type="ECO:0000259" key="8">
    <source>
        <dbReference type="SMART" id="SM01281"/>
    </source>
</evidence>
<dbReference type="GeneID" id="9594353"/>
<proteinExistence type="inferred from homology"/>
<dbReference type="GO" id="GO:0016592">
    <property type="term" value="C:mediator complex"/>
    <property type="evidence" value="ECO:0007669"/>
    <property type="project" value="InterPro"/>
</dbReference>
<evidence type="ECO:0000256" key="5">
    <source>
        <dbReference type="ARBA" id="ARBA00023163"/>
    </source>
</evidence>
<sequence length="1503" mass="167907">REEPDSERDAPTYECVPPPWLPQVHRTADLGYTGFYPPKPGQDEDLLTETNIKKGFQLGHAVAGETLSAQPVITGELYKKEEESNALPLLEQLMNEVFSRRAEQNAAIPSSTFRMPSRVTLNETKRQSWLADLANPDVPLAKLGKSIPHGPKGHDLFELLYTNKVAIPRAIWFLRALGANETAGLRNKANYDPTKYSLDWANTVTGYLKKQLSEIVLPSAPRPGLGNIKQTFKGVLLDDENREKWVSRFSYCLQLLRTFYVDGLVDHRLFLAWLIEQLATCNLAQAGFVVRLAFEYLEDTLHCRAFSRPLADACLTKLSEISTASASDHLFGTERLLKVIVQRILIAIPEAFVSPRMWTTHSSLIERMAAEELLSPSTDQRVEQRAREVMQRLADSFADIKRRNEALLFLHMPSRVGGLARTVKDVQLLNSISSQTDIGELPFFLDCGDSAPRFAAKLDMLLSWSVTPLQFGDHRIFAAVSLIANWKDQALERAVRRAGSANAARRDTPSPSEFLQDQLFDWLDGSDIAAAEENIRDVASLYGELVRRGLFSYDLYVQRLIARVEQGLTVAEEHRSRHRNFLQWIPLNDMQTTPSLTSQRRVTLYGVRARKTPEDQNEREIRATIRNVLPEVFDREPRVFLSVNELASECRLFLSASRYEQTRVARTWLFPLLQTYISKGDASSSETMLRVFCTATELYRLAKCYQCILDITLCALEHAATFDTLMAVMNTLRRHGTIWACMNARGRIIEALYHAHQLWKARGIQVRKMLDFLTELDQGKYLDLEAQGHVQADMISLTSALQPTTIQPSFAVPDVMPEILVLATNPASDPSMLANHLWISYRAAHDWGWKVWDNTFASLRQVPVISPDDADRQSLALRYGTFLLHIDQHLPHGLDRDILQWFESPGPNELLVLTPDMWTVLATVLVFLVVHGALRTTTVLQGLICSVWRRGSQVATDAQAEQLAPWMRAANDICRELMIKQEARGDGMPPADLIQIQAIRTARREAFRAVGFPMLASSIPLLVLLKHNEFLEQGIRDDASEIRACLCADADFRRAVFRDLDVVREAFEHALKTSETSSAREVISADLIQSLNIMLCDTPSDHDFSDMQNLTSMLSPWTIAATAIHLKFLLRRMGHALSQDPQDHAANKVLRHVTAQLFDESVSEEKAQFIAQVVSGADALTAGKFVNSGLQCILKSLEGVQDVPGLFPALKRSGELLRALVDVATPFRFGPACIQLDESLQDKFLTVIATILGIVLQTLGGSQVQWEDEETKNAVILLARLVQFVLGFETPPSPKSKEVSAQVMSSLLSLALSYGSGLHPDFVLFPLLIDTLFFLVDGPSPPPKATTPFDPYARYPDPVSITPPPDLPPEHSRALRILTPHLPPPAIVAHLASAQRDPTTDELLPTAPVPNRPWEWIEHLGELPGETDPYLQERARQQPLPAPREGMPSVRNAGSLPLELFAARGTGEGVMANVPGVDARTRGTLVGFQDGVAGEGLFARAWR</sequence>
<dbReference type="STRING" id="578458.D8QB55"/>
<name>D8QB55_SCHCM</name>
<comment type="similarity">
    <text evidence="2">Belongs to the Mediator complex subunit 12 family.</text>
</comment>
<gene>
    <name evidence="9" type="ORF">SCHCODRAFT_28840</name>
</gene>
<dbReference type="InParanoid" id="D8QB55"/>
<evidence type="ECO:0000256" key="7">
    <source>
        <dbReference type="ARBA" id="ARBA00032010"/>
    </source>
</evidence>
<keyword evidence="10" id="KW-1185">Reference proteome</keyword>
<evidence type="ECO:0000313" key="9">
    <source>
        <dbReference type="EMBL" id="EFI94291.1"/>
    </source>
</evidence>
<organism evidence="10">
    <name type="scientific">Schizophyllum commune (strain H4-8 / FGSC 9210)</name>
    <name type="common">Split gill fungus</name>
    <dbReference type="NCBI Taxonomy" id="578458"/>
    <lineage>
        <taxon>Eukaryota</taxon>
        <taxon>Fungi</taxon>
        <taxon>Dikarya</taxon>
        <taxon>Basidiomycota</taxon>
        <taxon>Agaricomycotina</taxon>
        <taxon>Agaricomycetes</taxon>
        <taxon>Agaricomycetidae</taxon>
        <taxon>Agaricales</taxon>
        <taxon>Schizophyllaceae</taxon>
        <taxon>Schizophyllum</taxon>
    </lineage>
</organism>
<dbReference type="OMA" id="RPWEWTE"/>
<dbReference type="KEGG" id="scm:SCHCO_02670086"/>
<feature type="non-terminal residue" evidence="9">
    <location>
        <position position="1503"/>
    </location>
</feature>
<accession>D8QB55</accession>
<evidence type="ECO:0000256" key="2">
    <source>
        <dbReference type="ARBA" id="ARBA00010289"/>
    </source>
</evidence>
<comment type="subcellular location">
    <subcellularLocation>
        <location evidence="1">Nucleus</location>
    </subcellularLocation>
</comment>
<evidence type="ECO:0000256" key="6">
    <source>
        <dbReference type="ARBA" id="ARBA00023242"/>
    </source>
</evidence>
<dbReference type="SMART" id="SM01281">
    <property type="entry name" value="Med12"/>
    <property type="match status" value="1"/>
</dbReference>
<keyword evidence="5" id="KW-0804">Transcription</keyword>
<dbReference type="HOGENOM" id="CLU_003154_0_0_1"/>
<reference evidence="9 10" key="1">
    <citation type="journal article" date="2010" name="Nat. Biotechnol.">
        <title>Genome sequence of the model mushroom Schizophyllum commune.</title>
        <authorList>
            <person name="Ohm R.A."/>
            <person name="de Jong J.F."/>
            <person name="Lugones L.G."/>
            <person name="Aerts A."/>
            <person name="Kothe E."/>
            <person name="Stajich J.E."/>
            <person name="de Vries R.P."/>
            <person name="Record E."/>
            <person name="Levasseur A."/>
            <person name="Baker S.E."/>
            <person name="Bartholomew K.A."/>
            <person name="Coutinho P.M."/>
            <person name="Erdmann S."/>
            <person name="Fowler T.J."/>
            <person name="Gathman A.C."/>
            <person name="Lombard V."/>
            <person name="Henrissat B."/>
            <person name="Knabe N."/>
            <person name="Kuees U."/>
            <person name="Lilly W.W."/>
            <person name="Lindquist E."/>
            <person name="Lucas S."/>
            <person name="Magnuson J.K."/>
            <person name="Piumi F."/>
            <person name="Raudaskoski M."/>
            <person name="Salamov A."/>
            <person name="Schmutz J."/>
            <person name="Schwarze F.W.M.R."/>
            <person name="vanKuyk P.A."/>
            <person name="Horton J.S."/>
            <person name="Grigoriev I.V."/>
            <person name="Woesten H.A.B."/>
        </authorList>
    </citation>
    <scope>NUCLEOTIDE SEQUENCE [LARGE SCALE GENOMIC DNA]</scope>
    <source>
        <strain evidence="10">H4-8 / FGSC 9210</strain>
    </source>
</reference>
<dbReference type="GO" id="GO:0006357">
    <property type="term" value="P:regulation of transcription by RNA polymerase II"/>
    <property type="evidence" value="ECO:0007669"/>
    <property type="project" value="InterPro"/>
</dbReference>
<feature type="domain" description="Mediator complex subunit Med12" evidence="8">
    <location>
        <begin position="112"/>
        <end position="175"/>
    </location>
</feature>
<dbReference type="PANTHER" id="PTHR46567">
    <property type="entry name" value="MEDIATOR OF RNA POLYMERASE II TRANSCRIPTION SUBUNIT 12"/>
    <property type="match status" value="1"/>
</dbReference>
<dbReference type="PANTHER" id="PTHR46567:SF1">
    <property type="entry name" value="MEDIATOR OF RNA POLYMERASE II TRANSCRIPTION SUBUNIT 12"/>
    <property type="match status" value="1"/>
</dbReference>
<evidence type="ECO:0000256" key="4">
    <source>
        <dbReference type="ARBA" id="ARBA00023015"/>
    </source>
</evidence>
<dbReference type="EMBL" id="GL377309">
    <property type="protein sequence ID" value="EFI94291.1"/>
    <property type="molecule type" value="Genomic_DNA"/>
</dbReference>
<keyword evidence="4" id="KW-0805">Transcription regulation</keyword>
<evidence type="ECO:0000256" key="1">
    <source>
        <dbReference type="ARBA" id="ARBA00004123"/>
    </source>
</evidence>
<dbReference type="eggNOG" id="KOG4522">
    <property type="taxonomic scope" value="Eukaryota"/>
</dbReference>
<dbReference type="GO" id="GO:0003712">
    <property type="term" value="F:transcription coregulator activity"/>
    <property type="evidence" value="ECO:0007669"/>
    <property type="project" value="InterPro"/>
</dbReference>
<keyword evidence="6" id="KW-0539">Nucleus</keyword>
<dbReference type="Proteomes" id="UP000007431">
    <property type="component" value="Unassembled WGS sequence"/>
</dbReference>
<protein>
    <recommendedName>
        <fullName evidence="3">Mediator of RNA polymerase II transcription subunit 12</fullName>
    </recommendedName>
    <alternativeName>
        <fullName evidence="7">Mediator complex subunit 12</fullName>
    </alternativeName>
</protein>
<dbReference type="OrthoDB" id="20828at2759"/>
<evidence type="ECO:0000313" key="10">
    <source>
        <dbReference type="Proteomes" id="UP000007431"/>
    </source>
</evidence>
<dbReference type="Pfam" id="PF09497">
    <property type="entry name" value="Med12"/>
    <property type="match status" value="1"/>
</dbReference>
<evidence type="ECO:0000256" key="3">
    <source>
        <dbReference type="ARBA" id="ARBA00019622"/>
    </source>
</evidence>
<feature type="non-terminal residue" evidence="9">
    <location>
        <position position="1"/>
    </location>
</feature>
<dbReference type="VEuPathDB" id="FungiDB:SCHCODRAFT_02670086"/>
<dbReference type="InterPro" id="IPR019035">
    <property type="entry name" value="Mediator_Med12"/>
</dbReference>